<dbReference type="EnsemblPlants" id="OPUNC07G17740.1">
    <property type="protein sequence ID" value="OPUNC07G17740.1"/>
    <property type="gene ID" value="OPUNC07G17740"/>
</dbReference>
<dbReference type="Proteomes" id="UP000026962">
    <property type="component" value="Chromosome 7"/>
</dbReference>
<sequence length="119" mass="12930">MTTTPCPVSLCRTTILLRNISSSPSLTLPRSAPPPSLTTPPSRRSRRFLSLAFLTSPPALPSLQSLPGLGAVAALKLEGILMERQVIWCRMLETLGLSPCLRMCPTRRAHHQSTPTDEA</sequence>
<keyword evidence="2" id="KW-1185">Reference proteome</keyword>
<reference evidence="1" key="2">
    <citation type="submission" date="2018-05" db="EMBL/GenBank/DDBJ databases">
        <title>OpunRS2 (Oryza punctata Reference Sequence Version 2).</title>
        <authorList>
            <person name="Zhang J."/>
            <person name="Kudrna D."/>
            <person name="Lee S."/>
            <person name="Talag J."/>
            <person name="Welchert J."/>
            <person name="Wing R.A."/>
        </authorList>
    </citation>
    <scope>NUCLEOTIDE SEQUENCE [LARGE SCALE GENOMIC DNA]</scope>
</reference>
<dbReference type="HOGENOM" id="CLU_2065323_0_0_1"/>
<evidence type="ECO:0000313" key="1">
    <source>
        <dbReference type="EnsemblPlants" id="OPUNC07G17740.1"/>
    </source>
</evidence>
<evidence type="ECO:0000313" key="2">
    <source>
        <dbReference type="Proteomes" id="UP000026962"/>
    </source>
</evidence>
<accession>A0A0E0LM95</accession>
<dbReference type="Gramene" id="OPUNC07G17740.1">
    <property type="protein sequence ID" value="OPUNC07G17740.1"/>
    <property type="gene ID" value="OPUNC07G17740"/>
</dbReference>
<organism evidence="1">
    <name type="scientific">Oryza punctata</name>
    <name type="common">Red rice</name>
    <dbReference type="NCBI Taxonomy" id="4537"/>
    <lineage>
        <taxon>Eukaryota</taxon>
        <taxon>Viridiplantae</taxon>
        <taxon>Streptophyta</taxon>
        <taxon>Embryophyta</taxon>
        <taxon>Tracheophyta</taxon>
        <taxon>Spermatophyta</taxon>
        <taxon>Magnoliopsida</taxon>
        <taxon>Liliopsida</taxon>
        <taxon>Poales</taxon>
        <taxon>Poaceae</taxon>
        <taxon>BOP clade</taxon>
        <taxon>Oryzoideae</taxon>
        <taxon>Oryzeae</taxon>
        <taxon>Oryzinae</taxon>
        <taxon>Oryza</taxon>
    </lineage>
</organism>
<protein>
    <submittedName>
        <fullName evidence="1">Uncharacterized protein</fullName>
    </submittedName>
</protein>
<proteinExistence type="predicted"/>
<dbReference type="AlphaFoldDB" id="A0A0E0LM95"/>
<reference evidence="1" key="1">
    <citation type="submission" date="2015-04" db="UniProtKB">
        <authorList>
            <consortium name="EnsemblPlants"/>
        </authorList>
    </citation>
    <scope>IDENTIFICATION</scope>
</reference>
<name>A0A0E0LM95_ORYPU</name>